<dbReference type="Proteomes" id="UP000265566">
    <property type="component" value="Chromosome 7"/>
</dbReference>
<evidence type="ECO:0000313" key="2">
    <source>
        <dbReference type="Proteomes" id="UP000265566"/>
    </source>
</evidence>
<sequence length="58" mass="6644">MGKICSRICIYQTPVHPHVFTTHRRQSPTDLFTALEELKRQSPILSSSRLSVGCWINC</sequence>
<proteinExistence type="predicted"/>
<name>A0A396HB30_MEDTR</name>
<gene>
    <name evidence="1" type="ORF">MtrunA17_Chr7g0263961</name>
</gene>
<accession>A0A396HB30</accession>
<evidence type="ECO:0000313" key="1">
    <source>
        <dbReference type="EMBL" id="RHN48455.1"/>
    </source>
</evidence>
<dbReference type="AlphaFoldDB" id="A0A396HB30"/>
<dbReference type="EMBL" id="PSQE01000007">
    <property type="protein sequence ID" value="RHN48455.1"/>
    <property type="molecule type" value="Genomic_DNA"/>
</dbReference>
<dbReference type="Gramene" id="rna43172">
    <property type="protein sequence ID" value="RHN48455.1"/>
    <property type="gene ID" value="gene43172"/>
</dbReference>
<reference evidence="2" key="1">
    <citation type="journal article" date="2018" name="Nat. Plants">
        <title>Whole-genome landscape of Medicago truncatula symbiotic genes.</title>
        <authorList>
            <person name="Pecrix Y."/>
            <person name="Staton S.E."/>
            <person name="Sallet E."/>
            <person name="Lelandais-Briere C."/>
            <person name="Moreau S."/>
            <person name="Carrere S."/>
            <person name="Blein T."/>
            <person name="Jardinaud M.F."/>
            <person name="Latrasse D."/>
            <person name="Zouine M."/>
            <person name="Zahm M."/>
            <person name="Kreplak J."/>
            <person name="Mayjonade B."/>
            <person name="Satge C."/>
            <person name="Perez M."/>
            <person name="Cauet S."/>
            <person name="Marande W."/>
            <person name="Chantry-Darmon C."/>
            <person name="Lopez-Roques C."/>
            <person name="Bouchez O."/>
            <person name="Berard A."/>
            <person name="Debelle F."/>
            <person name="Munos S."/>
            <person name="Bendahmane A."/>
            <person name="Berges H."/>
            <person name="Niebel A."/>
            <person name="Buitink J."/>
            <person name="Frugier F."/>
            <person name="Benhamed M."/>
            <person name="Crespi M."/>
            <person name="Gouzy J."/>
            <person name="Gamas P."/>
        </authorList>
    </citation>
    <scope>NUCLEOTIDE SEQUENCE [LARGE SCALE GENOMIC DNA]</scope>
    <source>
        <strain evidence="2">cv. Jemalong A17</strain>
    </source>
</reference>
<comment type="caution">
    <text evidence="1">The sequence shown here is derived from an EMBL/GenBank/DDBJ whole genome shotgun (WGS) entry which is preliminary data.</text>
</comment>
<protein>
    <submittedName>
        <fullName evidence="1">Uncharacterized protein</fullName>
    </submittedName>
</protein>
<organism evidence="1 2">
    <name type="scientific">Medicago truncatula</name>
    <name type="common">Barrel medic</name>
    <name type="synonym">Medicago tribuloides</name>
    <dbReference type="NCBI Taxonomy" id="3880"/>
    <lineage>
        <taxon>Eukaryota</taxon>
        <taxon>Viridiplantae</taxon>
        <taxon>Streptophyta</taxon>
        <taxon>Embryophyta</taxon>
        <taxon>Tracheophyta</taxon>
        <taxon>Spermatophyta</taxon>
        <taxon>Magnoliopsida</taxon>
        <taxon>eudicotyledons</taxon>
        <taxon>Gunneridae</taxon>
        <taxon>Pentapetalae</taxon>
        <taxon>rosids</taxon>
        <taxon>fabids</taxon>
        <taxon>Fabales</taxon>
        <taxon>Fabaceae</taxon>
        <taxon>Papilionoideae</taxon>
        <taxon>50 kb inversion clade</taxon>
        <taxon>NPAAA clade</taxon>
        <taxon>Hologalegina</taxon>
        <taxon>IRL clade</taxon>
        <taxon>Trifolieae</taxon>
        <taxon>Medicago</taxon>
    </lineage>
</organism>